<feature type="domain" description="CYTH" evidence="1">
    <location>
        <begin position="10"/>
        <end position="208"/>
    </location>
</feature>
<dbReference type="PANTHER" id="PTHR39569">
    <property type="entry name" value="INORGANIC TRIPHOSPHATASE"/>
    <property type="match status" value="1"/>
</dbReference>
<dbReference type="AlphaFoldDB" id="A0A6F8XEY9"/>
<evidence type="ECO:0000313" key="2">
    <source>
        <dbReference type="EMBL" id="BCB72961.1"/>
    </source>
</evidence>
<sequence>MKNSTSMPAPTEVELKLALPPTQIDALLHHPVLASTPPVQQQLANTYFDTPAGDLAAARIAVRLRQLDSQVLQTVKTAGQGGGGLSSRQEWEWQVPDPSLDQSALAALPPFQNALADKIAALRSTLSTDFTRRSWQLAWQGSKIELVLDEGEIVCGKARAPICEVELELKAGDPEALWSLAAELASQVPLRPSDSSKASRGNALGRQQWPLPDAQHPAEWLHRATVALDAYHDSGDATHLIAAQQALATLAQHPQLDSAARADAEMLPKALDSAGMPTTAYGAAALNLARRFAYETALR</sequence>
<organism evidence="2 3">
    <name type="scientific">Vreelandella aquamarina</name>
    <dbReference type="NCBI Taxonomy" id="77097"/>
    <lineage>
        <taxon>Bacteria</taxon>
        <taxon>Pseudomonadati</taxon>
        <taxon>Pseudomonadota</taxon>
        <taxon>Gammaproteobacteria</taxon>
        <taxon>Oceanospirillales</taxon>
        <taxon>Halomonadaceae</taxon>
        <taxon>Vreelandella</taxon>
    </lineage>
</organism>
<dbReference type="PANTHER" id="PTHR39569:SF1">
    <property type="entry name" value="INORGANIC TRIPHOSPHATASE"/>
    <property type="match status" value="1"/>
</dbReference>
<dbReference type="InterPro" id="IPR033469">
    <property type="entry name" value="CYTH-like_dom_sf"/>
</dbReference>
<dbReference type="Pfam" id="PF01928">
    <property type="entry name" value="CYTH"/>
    <property type="match status" value="1"/>
</dbReference>
<protein>
    <recommendedName>
        <fullName evidence="1">CYTH domain-containing protein</fullName>
    </recommendedName>
</protein>
<dbReference type="GO" id="GO:0050355">
    <property type="term" value="F:inorganic triphosphate phosphatase activity"/>
    <property type="evidence" value="ECO:0007669"/>
    <property type="project" value="InterPro"/>
</dbReference>
<evidence type="ECO:0000259" key="1">
    <source>
        <dbReference type="PROSITE" id="PS51707"/>
    </source>
</evidence>
<accession>A0A6F8XEY9</accession>
<dbReference type="Gene3D" id="2.40.320.10">
    <property type="entry name" value="Hypothetical Protein Pfu-838710-001"/>
    <property type="match status" value="1"/>
</dbReference>
<dbReference type="SUPFAM" id="SSF55154">
    <property type="entry name" value="CYTH-like phosphatases"/>
    <property type="match status" value="1"/>
</dbReference>
<dbReference type="SMART" id="SM01118">
    <property type="entry name" value="CYTH"/>
    <property type="match status" value="1"/>
</dbReference>
<dbReference type="EMBL" id="AP022869">
    <property type="protein sequence ID" value="BCB72961.1"/>
    <property type="molecule type" value="Genomic_DNA"/>
</dbReference>
<dbReference type="GO" id="GO:0046872">
    <property type="term" value="F:metal ion binding"/>
    <property type="evidence" value="ECO:0007669"/>
    <property type="project" value="TreeGrafter"/>
</dbReference>
<evidence type="ECO:0000313" key="3">
    <source>
        <dbReference type="Proteomes" id="UP000501053"/>
    </source>
</evidence>
<keyword evidence="3" id="KW-1185">Reference proteome</keyword>
<dbReference type="InterPro" id="IPR023577">
    <property type="entry name" value="CYTH_domain"/>
</dbReference>
<dbReference type="Proteomes" id="UP000501053">
    <property type="component" value="Chromosome"/>
</dbReference>
<dbReference type="RefSeq" id="WP_172515480.1">
    <property type="nucleotide sequence ID" value="NZ_AP022869.1"/>
</dbReference>
<dbReference type="InterPro" id="IPR039013">
    <property type="entry name" value="YgiF"/>
</dbReference>
<gene>
    <name evidence="2" type="ORF">HMEPL2_33120</name>
</gene>
<reference evidence="2 3" key="1">
    <citation type="submission" date="2020-03" db="EMBL/GenBank/DDBJ databases">
        <title>Complete Genome Sequence of Halomonas meridiana strain Eplume2, isolated from hydrothermal-plume in the north east Pacific Ocean.</title>
        <authorList>
            <person name="Kurihara Y."/>
            <person name="Kawai S."/>
            <person name="Sakai A."/>
            <person name="Galipon J."/>
            <person name="Arakawa K."/>
        </authorList>
    </citation>
    <scope>NUCLEOTIDE SEQUENCE [LARGE SCALE GENOMIC DNA]</scope>
    <source>
        <strain evidence="2 3">Eplume2</strain>
    </source>
</reference>
<dbReference type="PROSITE" id="PS51707">
    <property type="entry name" value="CYTH"/>
    <property type="match status" value="1"/>
</dbReference>
<name>A0A6F8XEY9_9GAMM</name>
<dbReference type="CDD" id="cd07756">
    <property type="entry name" value="CYTH-like_Pase_CHAD"/>
    <property type="match status" value="1"/>
</dbReference>
<proteinExistence type="predicted"/>